<sequence>MGAVISVERLAKTYENGVTALRGIDFNIQAGEKVVLLGHNGSGKSTLFRCMSQFEQPTEGQVFVEGVNLPSLNKRTLRTYRKQMGIVFQHFNLIYNLSVMQNVLFGAMGRTATFVQVLAPFATSQLREEAMDCLEQVGLAHLAGRRADALSGGQKQRVAIARMLMQRPSIILADEPIASLDPKAGKEIMALLTKIASNKGMTMICILHQLDAALEFGDRIIALKQGEKVLDAPVGKIDQRQLSWLYDIDEKEEGVS</sequence>
<keyword evidence="5" id="KW-0918">Phosphonate transport</keyword>
<dbReference type="InterPro" id="IPR012693">
    <property type="entry name" value="ABC_transpr_PhnC"/>
</dbReference>
<evidence type="ECO:0000256" key="1">
    <source>
        <dbReference type="ARBA" id="ARBA00022448"/>
    </source>
</evidence>
<keyword evidence="7" id="KW-0472">Membrane</keyword>
<protein>
    <submittedName>
        <fullName evidence="9">Phosphonate transport system ATP-binding protein</fullName>
    </submittedName>
</protein>
<keyword evidence="1" id="KW-0813">Transport</keyword>
<dbReference type="CDD" id="cd03256">
    <property type="entry name" value="ABC_PhnC_transporter"/>
    <property type="match status" value="1"/>
</dbReference>
<dbReference type="PROSITE" id="PS00211">
    <property type="entry name" value="ABC_TRANSPORTER_1"/>
    <property type="match status" value="1"/>
</dbReference>
<keyword evidence="2" id="KW-1003">Cell membrane</keyword>
<evidence type="ECO:0000313" key="10">
    <source>
        <dbReference type="Proteomes" id="UP001179280"/>
    </source>
</evidence>
<evidence type="ECO:0000256" key="7">
    <source>
        <dbReference type="ARBA" id="ARBA00023136"/>
    </source>
</evidence>
<evidence type="ECO:0000256" key="5">
    <source>
        <dbReference type="ARBA" id="ARBA00022885"/>
    </source>
</evidence>
<dbReference type="InterPro" id="IPR027417">
    <property type="entry name" value="P-loop_NTPase"/>
</dbReference>
<dbReference type="Proteomes" id="UP001179280">
    <property type="component" value="Unassembled WGS sequence"/>
</dbReference>
<dbReference type="PANTHER" id="PTHR43166">
    <property type="entry name" value="AMINO ACID IMPORT ATP-BINDING PROTEIN"/>
    <property type="match status" value="1"/>
</dbReference>
<keyword evidence="4 9" id="KW-0067">ATP-binding</keyword>
<dbReference type="Pfam" id="PF00005">
    <property type="entry name" value="ABC_tran"/>
    <property type="match status" value="1"/>
</dbReference>
<evidence type="ECO:0000259" key="8">
    <source>
        <dbReference type="PROSITE" id="PS50893"/>
    </source>
</evidence>
<dbReference type="InterPro" id="IPR050086">
    <property type="entry name" value="MetN_ABC_transporter-like"/>
</dbReference>
<dbReference type="SUPFAM" id="SSF52540">
    <property type="entry name" value="P-loop containing nucleoside triphosphate hydrolases"/>
    <property type="match status" value="1"/>
</dbReference>
<evidence type="ECO:0000313" key="9">
    <source>
        <dbReference type="EMBL" id="MBM7839693.1"/>
    </source>
</evidence>
<keyword evidence="3" id="KW-0547">Nucleotide-binding</keyword>
<dbReference type="InterPro" id="IPR003593">
    <property type="entry name" value="AAA+_ATPase"/>
</dbReference>
<accession>A0ABS2SVX6</accession>
<organism evidence="9 10">
    <name type="scientific">Shouchella xiaoxiensis</name>
    <dbReference type="NCBI Taxonomy" id="766895"/>
    <lineage>
        <taxon>Bacteria</taxon>
        <taxon>Bacillati</taxon>
        <taxon>Bacillota</taxon>
        <taxon>Bacilli</taxon>
        <taxon>Bacillales</taxon>
        <taxon>Bacillaceae</taxon>
        <taxon>Shouchella</taxon>
    </lineage>
</organism>
<dbReference type="PROSITE" id="PS50893">
    <property type="entry name" value="ABC_TRANSPORTER_2"/>
    <property type="match status" value="1"/>
</dbReference>
<evidence type="ECO:0000256" key="3">
    <source>
        <dbReference type="ARBA" id="ARBA00022741"/>
    </source>
</evidence>
<gene>
    <name evidence="9" type="ORF">JOC54_002973</name>
</gene>
<feature type="domain" description="ABC transporter" evidence="8">
    <location>
        <begin position="5"/>
        <end position="250"/>
    </location>
</feature>
<keyword evidence="6" id="KW-1278">Translocase</keyword>
<proteinExistence type="predicted"/>
<evidence type="ECO:0000256" key="4">
    <source>
        <dbReference type="ARBA" id="ARBA00022840"/>
    </source>
</evidence>
<name>A0ABS2SVX6_9BACI</name>
<dbReference type="SMART" id="SM00382">
    <property type="entry name" value="AAA"/>
    <property type="match status" value="1"/>
</dbReference>
<dbReference type="GO" id="GO:0005524">
    <property type="term" value="F:ATP binding"/>
    <property type="evidence" value="ECO:0007669"/>
    <property type="project" value="UniProtKB-KW"/>
</dbReference>
<evidence type="ECO:0000256" key="2">
    <source>
        <dbReference type="ARBA" id="ARBA00022475"/>
    </source>
</evidence>
<keyword evidence="10" id="KW-1185">Reference proteome</keyword>
<dbReference type="NCBIfam" id="TIGR02315">
    <property type="entry name" value="ABC_phnC"/>
    <property type="match status" value="1"/>
</dbReference>
<dbReference type="InterPro" id="IPR003439">
    <property type="entry name" value="ABC_transporter-like_ATP-bd"/>
</dbReference>
<reference evidence="9" key="1">
    <citation type="submission" date="2021-01" db="EMBL/GenBank/DDBJ databases">
        <title>Genomic Encyclopedia of Type Strains, Phase IV (KMG-IV): sequencing the most valuable type-strain genomes for metagenomic binning, comparative biology and taxonomic classification.</title>
        <authorList>
            <person name="Goeker M."/>
        </authorList>
    </citation>
    <scope>NUCLEOTIDE SEQUENCE</scope>
    <source>
        <strain evidence="9">DSM 21943</strain>
    </source>
</reference>
<dbReference type="RefSeq" id="WP_204466878.1">
    <property type="nucleotide sequence ID" value="NZ_JAFBCV010000009.1"/>
</dbReference>
<dbReference type="InterPro" id="IPR017871">
    <property type="entry name" value="ABC_transporter-like_CS"/>
</dbReference>
<evidence type="ECO:0000256" key="6">
    <source>
        <dbReference type="ARBA" id="ARBA00022967"/>
    </source>
</evidence>
<dbReference type="EMBL" id="JAFBCV010000009">
    <property type="protein sequence ID" value="MBM7839693.1"/>
    <property type="molecule type" value="Genomic_DNA"/>
</dbReference>
<dbReference type="Gene3D" id="3.40.50.300">
    <property type="entry name" value="P-loop containing nucleotide triphosphate hydrolases"/>
    <property type="match status" value="1"/>
</dbReference>
<comment type="caution">
    <text evidence="9">The sequence shown here is derived from an EMBL/GenBank/DDBJ whole genome shotgun (WGS) entry which is preliminary data.</text>
</comment>